<dbReference type="Proteomes" id="UP000528286">
    <property type="component" value="Unassembled WGS sequence"/>
</dbReference>
<dbReference type="Gene3D" id="3.10.180.10">
    <property type="entry name" value="2,3-Dihydroxybiphenyl 1,2-Dioxygenase, domain 1"/>
    <property type="match status" value="1"/>
</dbReference>
<protein>
    <submittedName>
        <fullName evidence="2">Catechol 2,3-dioxygenase-like lactoylglutathione lyase family enzyme</fullName>
    </submittedName>
</protein>
<dbReference type="InterPro" id="IPR029068">
    <property type="entry name" value="Glyas_Bleomycin-R_OHBP_Dase"/>
</dbReference>
<dbReference type="GO" id="GO:0051213">
    <property type="term" value="F:dioxygenase activity"/>
    <property type="evidence" value="ECO:0007669"/>
    <property type="project" value="UniProtKB-KW"/>
</dbReference>
<gene>
    <name evidence="2" type="ORF">GGR23_001795</name>
</gene>
<dbReference type="Pfam" id="PF00903">
    <property type="entry name" value="Glyoxalase"/>
    <property type="match status" value="1"/>
</dbReference>
<dbReference type="InterPro" id="IPR004360">
    <property type="entry name" value="Glyas_Fos-R_dOase_dom"/>
</dbReference>
<feature type="domain" description="VOC" evidence="1">
    <location>
        <begin position="5"/>
        <end position="125"/>
    </location>
</feature>
<dbReference type="PROSITE" id="PS51819">
    <property type="entry name" value="VOC"/>
    <property type="match status" value="1"/>
</dbReference>
<evidence type="ECO:0000259" key="1">
    <source>
        <dbReference type="PROSITE" id="PS51819"/>
    </source>
</evidence>
<evidence type="ECO:0000313" key="2">
    <source>
        <dbReference type="EMBL" id="MBB4064608.1"/>
    </source>
</evidence>
<sequence>MTIQGLNHVNIRAEQPLLDSLRDFYCHVLGLREGERPPFPSPGYWLYAGQLPVVHLYEARPGENRPTVQRGPVDHFAFDAVDPSAVAARLRSMGVPFERKTLPAMGQVQIFLIDPAGNRVELQFPPATAADGLDDGA</sequence>
<comment type="caution">
    <text evidence="2">The sequence shown here is derived from an EMBL/GenBank/DDBJ whole genome shotgun (WGS) entry which is preliminary data.</text>
</comment>
<keyword evidence="2" id="KW-0456">Lyase</keyword>
<reference evidence="2 3" key="1">
    <citation type="submission" date="2020-08" db="EMBL/GenBank/DDBJ databases">
        <title>Genomic Encyclopedia of Type Strains, Phase IV (KMG-IV): sequencing the most valuable type-strain genomes for metagenomic binning, comparative biology and taxonomic classification.</title>
        <authorList>
            <person name="Goeker M."/>
        </authorList>
    </citation>
    <scope>NUCLEOTIDE SEQUENCE [LARGE SCALE GENOMIC DNA]</scope>
    <source>
        <strain evidence="2 3">DSM 29853</strain>
    </source>
</reference>
<dbReference type="InterPro" id="IPR037523">
    <property type="entry name" value="VOC_core"/>
</dbReference>
<dbReference type="EMBL" id="JACIEZ010000003">
    <property type="protein sequence ID" value="MBB4064608.1"/>
    <property type="molecule type" value="Genomic_DNA"/>
</dbReference>
<keyword evidence="2" id="KW-0560">Oxidoreductase</keyword>
<dbReference type="GO" id="GO:0016829">
    <property type="term" value="F:lyase activity"/>
    <property type="evidence" value="ECO:0007669"/>
    <property type="project" value="UniProtKB-KW"/>
</dbReference>
<dbReference type="AlphaFoldDB" id="A0A7W6J622"/>
<name>A0A7W6J622_9HYPH</name>
<organism evidence="2 3">
    <name type="scientific">Gellertiella hungarica</name>
    <dbReference type="NCBI Taxonomy" id="1572859"/>
    <lineage>
        <taxon>Bacteria</taxon>
        <taxon>Pseudomonadati</taxon>
        <taxon>Pseudomonadota</taxon>
        <taxon>Alphaproteobacteria</taxon>
        <taxon>Hyphomicrobiales</taxon>
        <taxon>Rhizobiaceae</taxon>
        <taxon>Gellertiella</taxon>
    </lineage>
</organism>
<keyword evidence="3" id="KW-1185">Reference proteome</keyword>
<evidence type="ECO:0000313" key="3">
    <source>
        <dbReference type="Proteomes" id="UP000528286"/>
    </source>
</evidence>
<accession>A0A7W6J622</accession>
<keyword evidence="2" id="KW-0223">Dioxygenase</keyword>
<dbReference type="SUPFAM" id="SSF54593">
    <property type="entry name" value="Glyoxalase/Bleomycin resistance protein/Dihydroxybiphenyl dioxygenase"/>
    <property type="match status" value="1"/>
</dbReference>
<dbReference type="RefSeq" id="WP_183365866.1">
    <property type="nucleotide sequence ID" value="NZ_JACIEZ010000003.1"/>
</dbReference>
<proteinExistence type="predicted"/>